<evidence type="ECO:0000256" key="4">
    <source>
        <dbReference type="ARBA" id="ARBA00022989"/>
    </source>
</evidence>
<reference evidence="8" key="1">
    <citation type="submission" date="2017-04" db="EMBL/GenBank/DDBJ databases">
        <authorList>
            <person name="Varghese N."/>
            <person name="Submissions S."/>
        </authorList>
    </citation>
    <scope>NUCLEOTIDE SEQUENCE [LARGE SCALE GENOMIC DNA]</scope>
    <source>
        <strain evidence="8">DSM 44073</strain>
    </source>
</reference>
<keyword evidence="2" id="KW-1003">Cell membrane</keyword>
<evidence type="ECO:0000313" key="7">
    <source>
        <dbReference type="EMBL" id="SMD01053.1"/>
    </source>
</evidence>
<feature type="transmembrane region" description="Helical" evidence="6">
    <location>
        <begin position="91"/>
        <end position="111"/>
    </location>
</feature>
<evidence type="ECO:0000256" key="5">
    <source>
        <dbReference type="ARBA" id="ARBA00023136"/>
    </source>
</evidence>
<dbReference type="EMBL" id="FWYC01000008">
    <property type="protein sequence ID" value="SMD01053.1"/>
    <property type="molecule type" value="Genomic_DNA"/>
</dbReference>
<dbReference type="PANTHER" id="PTHR32196">
    <property type="entry name" value="ABC TRANSPORTER PERMEASE PROTEIN YPHD-RELATED-RELATED"/>
    <property type="match status" value="1"/>
</dbReference>
<dbReference type="OrthoDB" id="3468954at2"/>
<dbReference type="Pfam" id="PF02653">
    <property type="entry name" value="BPD_transp_2"/>
    <property type="match status" value="1"/>
</dbReference>
<sequence length="351" mass="36336">MIDEKKDDNVVTGSDHSTADEQGRSILRRLTSANTLWIGLVLLVLVATFGAIRPDAIFQVTTLQFLLAETAVLLVLSVGMTFVIITSGIDLSVGSVLVFASVASAMAMNSVSGGDATNAGWGVIAFGLLVAVVSGAAWGLLNGLLISRAKIPALIVTLGSFGAAQGAALLLNNGSNVSGIPDRLNRTFGSGTYLGIPNIVIVAAVVTALGALLLSTTRFGRYTYAVGSNEEAARRVGISVRGHLTKVYLLAGTLAGLAGFMGNAFFRVAVVTGHETDNLNAIAAVVLGGTSIFGGMGSVLGTVFGVFIPAVLEKGLVIIGVKEFWQPIAVAIVLVAAVWLDQTRRRARNQR</sequence>
<evidence type="ECO:0000256" key="3">
    <source>
        <dbReference type="ARBA" id="ARBA00022692"/>
    </source>
</evidence>
<feature type="transmembrane region" description="Helical" evidence="6">
    <location>
        <begin position="282"/>
        <end position="312"/>
    </location>
</feature>
<protein>
    <submittedName>
        <fullName evidence="7">Ribose transport system permease protein</fullName>
    </submittedName>
</protein>
<dbReference type="RefSeq" id="WP_051771426.1">
    <property type="nucleotide sequence ID" value="NZ_FWYC01000008.1"/>
</dbReference>
<proteinExistence type="predicted"/>
<feature type="transmembrane region" description="Helical" evidence="6">
    <location>
        <begin position="35"/>
        <end position="53"/>
    </location>
</feature>
<comment type="subcellular location">
    <subcellularLocation>
        <location evidence="1">Cell membrane</location>
        <topology evidence="1">Multi-pass membrane protein</topology>
    </subcellularLocation>
</comment>
<dbReference type="GO" id="GO:0022857">
    <property type="term" value="F:transmembrane transporter activity"/>
    <property type="evidence" value="ECO:0007669"/>
    <property type="project" value="InterPro"/>
</dbReference>
<feature type="transmembrane region" description="Helical" evidence="6">
    <location>
        <begin position="123"/>
        <end position="145"/>
    </location>
</feature>
<dbReference type="CDD" id="cd06579">
    <property type="entry name" value="TM_PBP1_transp_AraH_like"/>
    <property type="match status" value="1"/>
</dbReference>
<dbReference type="InterPro" id="IPR001851">
    <property type="entry name" value="ABC_transp_permease"/>
</dbReference>
<dbReference type="GO" id="GO:0005886">
    <property type="term" value="C:plasma membrane"/>
    <property type="evidence" value="ECO:0007669"/>
    <property type="project" value="UniProtKB-SubCell"/>
</dbReference>
<name>A0A1W2DUG2_9PSEU</name>
<dbReference type="eggNOG" id="COG1172">
    <property type="taxonomic scope" value="Bacteria"/>
</dbReference>
<feature type="transmembrane region" description="Helical" evidence="6">
    <location>
        <begin position="65"/>
        <end position="85"/>
    </location>
</feature>
<gene>
    <name evidence="7" type="ORF">SAMN05660733_03277</name>
</gene>
<organism evidence="7 8">
    <name type="scientific">Lentzea albidocapillata</name>
    <dbReference type="NCBI Taxonomy" id="40571"/>
    <lineage>
        <taxon>Bacteria</taxon>
        <taxon>Bacillati</taxon>
        <taxon>Actinomycetota</taxon>
        <taxon>Actinomycetes</taxon>
        <taxon>Pseudonocardiales</taxon>
        <taxon>Pseudonocardiaceae</taxon>
        <taxon>Lentzea</taxon>
    </lineage>
</organism>
<dbReference type="Proteomes" id="UP000192840">
    <property type="component" value="Unassembled WGS sequence"/>
</dbReference>
<keyword evidence="3 6" id="KW-0812">Transmembrane</keyword>
<dbReference type="PANTHER" id="PTHR32196:SF72">
    <property type="entry name" value="RIBOSE IMPORT PERMEASE PROTEIN RBSC"/>
    <property type="match status" value="1"/>
</dbReference>
<feature type="transmembrane region" description="Helical" evidence="6">
    <location>
        <begin position="247"/>
        <end position="270"/>
    </location>
</feature>
<evidence type="ECO:0000256" key="1">
    <source>
        <dbReference type="ARBA" id="ARBA00004651"/>
    </source>
</evidence>
<evidence type="ECO:0000256" key="2">
    <source>
        <dbReference type="ARBA" id="ARBA00022475"/>
    </source>
</evidence>
<accession>A0A1W2DUG2</accession>
<dbReference type="AlphaFoldDB" id="A0A1W2DUG2"/>
<keyword evidence="4 6" id="KW-1133">Transmembrane helix</keyword>
<feature type="transmembrane region" description="Helical" evidence="6">
    <location>
        <begin position="324"/>
        <end position="341"/>
    </location>
</feature>
<feature type="transmembrane region" description="Helical" evidence="6">
    <location>
        <begin position="192"/>
        <end position="214"/>
    </location>
</feature>
<keyword evidence="5 6" id="KW-0472">Membrane</keyword>
<evidence type="ECO:0000313" key="8">
    <source>
        <dbReference type="Proteomes" id="UP000192840"/>
    </source>
</evidence>
<evidence type="ECO:0000256" key="6">
    <source>
        <dbReference type="SAM" id="Phobius"/>
    </source>
</evidence>
<dbReference type="STRING" id="40571.SAMN05660733_03277"/>
<keyword evidence="8" id="KW-1185">Reference proteome</keyword>